<dbReference type="RefSeq" id="WP_332863450.1">
    <property type="nucleotide sequence ID" value="NZ_JBAFSM010000003.1"/>
</dbReference>
<proteinExistence type="predicted"/>
<feature type="region of interest" description="Disordered" evidence="2">
    <location>
        <begin position="15"/>
        <end position="51"/>
    </location>
</feature>
<feature type="coiled-coil region" evidence="1">
    <location>
        <begin position="53"/>
        <end position="89"/>
    </location>
</feature>
<dbReference type="AlphaFoldDB" id="A0AAW9QMN6"/>
<evidence type="ECO:0000256" key="2">
    <source>
        <dbReference type="SAM" id="MobiDB-lite"/>
    </source>
</evidence>
<dbReference type="EMBL" id="JBAFSM010000003">
    <property type="protein sequence ID" value="MEG3436001.1"/>
    <property type="molecule type" value="Genomic_DNA"/>
</dbReference>
<dbReference type="NCBIfam" id="NF047397">
    <property type="entry name" value="slr1339_fam"/>
    <property type="match status" value="1"/>
</dbReference>
<evidence type="ECO:0000313" key="4">
    <source>
        <dbReference type="Proteomes" id="UP001328733"/>
    </source>
</evidence>
<evidence type="ECO:0000256" key="1">
    <source>
        <dbReference type="SAM" id="Coils"/>
    </source>
</evidence>
<gene>
    <name evidence="3" type="ORF">V0288_02620</name>
</gene>
<name>A0AAW9QMN6_9CHRO</name>
<evidence type="ECO:0000313" key="3">
    <source>
        <dbReference type="EMBL" id="MEG3436001.1"/>
    </source>
</evidence>
<reference evidence="3 4" key="1">
    <citation type="submission" date="2024-01" db="EMBL/GenBank/DDBJ databases">
        <title>Genomic insights into the taxonomy and metabolism of the cyanobacterium Pannus brasiliensis CCIBt3594.</title>
        <authorList>
            <person name="Machado M."/>
            <person name="Botero N.B."/>
            <person name="Andreote A.P.D."/>
            <person name="Feitosa A.M.T."/>
            <person name="Popin R."/>
            <person name="Sivonen K."/>
            <person name="Fiore M.F."/>
        </authorList>
    </citation>
    <scope>NUCLEOTIDE SEQUENCE [LARGE SCALE GENOMIC DNA]</scope>
    <source>
        <strain evidence="3 4">CCIBt3594</strain>
    </source>
</reference>
<organism evidence="3 4">
    <name type="scientific">Pannus brasiliensis CCIBt3594</name>
    <dbReference type="NCBI Taxonomy" id="1427578"/>
    <lineage>
        <taxon>Bacteria</taxon>
        <taxon>Bacillati</taxon>
        <taxon>Cyanobacteriota</taxon>
        <taxon>Cyanophyceae</taxon>
        <taxon>Oscillatoriophycideae</taxon>
        <taxon>Chroococcales</taxon>
        <taxon>Microcystaceae</taxon>
        <taxon>Pannus</taxon>
    </lineage>
</organism>
<protein>
    <recommendedName>
        <fullName evidence="5">Clathrin light chain</fullName>
    </recommendedName>
</protein>
<accession>A0AAW9QMN6</accession>
<sequence length="133" mass="15611">MGEIDDLLASLKAEYEGKTSPTPAKVDREIDRPRAEVKTDPPPVPPSTSDPILQELQREYREREMREAIEREKERVLREQRKRAALQERAKKWLETLDPKSEEGRWFEEFSYSHESRLEAATIYLDALREVDG</sequence>
<feature type="compositionally biased region" description="Basic and acidic residues" evidence="2">
    <location>
        <begin position="25"/>
        <end position="39"/>
    </location>
</feature>
<dbReference type="InterPro" id="IPR058106">
    <property type="entry name" value="Slr1339"/>
</dbReference>
<keyword evidence="4" id="KW-1185">Reference proteome</keyword>
<evidence type="ECO:0008006" key="5">
    <source>
        <dbReference type="Google" id="ProtNLM"/>
    </source>
</evidence>
<keyword evidence="1" id="KW-0175">Coiled coil</keyword>
<dbReference type="Pfam" id="PF26643">
    <property type="entry name" value="Slr1339"/>
    <property type="match status" value="1"/>
</dbReference>
<dbReference type="Proteomes" id="UP001328733">
    <property type="component" value="Unassembled WGS sequence"/>
</dbReference>
<comment type="caution">
    <text evidence="3">The sequence shown here is derived from an EMBL/GenBank/DDBJ whole genome shotgun (WGS) entry which is preliminary data.</text>
</comment>